<dbReference type="EMBL" id="JAGKQQ010000001">
    <property type="protein sequence ID" value="MBP3954352.1"/>
    <property type="molecule type" value="Genomic_DNA"/>
</dbReference>
<gene>
    <name evidence="1" type="ORF">J8F10_03450</name>
</gene>
<protein>
    <submittedName>
        <fullName evidence="1">Uncharacterized protein</fullName>
    </submittedName>
</protein>
<dbReference type="Proteomes" id="UP000676565">
    <property type="component" value="Unassembled WGS sequence"/>
</dbReference>
<reference evidence="1 2" key="1">
    <citation type="submission" date="2021-04" db="EMBL/GenBank/DDBJ databases">
        <authorList>
            <person name="Ivanova A."/>
        </authorList>
    </citation>
    <scope>NUCLEOTIDE SEQUENCE [LARGE SCALE GENOMIC DNA]</scope>
    <source>
        <strain evidence="1 2">G18</strain>
    </source>
</reference>
<organism evidence="1 2">
    <name type="scientific">Gemmata palustris</name>
    <dbReference type="NCBI Taxonomy" id="2822762"/>
    <lineage>
        <taxon>Bacteria</taxon>
        <taxon>Pseudomonadati</taxon>
        <taxon>Planctomycetota</taxon>
        <taxon>Planctomycetia</taxon>
        <taxon>Gemmatales</taxon>
        <taxon>Gemmataceae</taxon>
        <taxon>Gemmata</taxon>
    </lineage>
</organism>
<sequence>MAKKKPPLRLQITKWSYLTKSQIADENLCKLAKAQREWLLEKNQSWAKKAFRFLAFVNQSDWRAKILVRLIAHLQDDAQIKTIIAEAETDFKTKNIQKAKTDKPLIPDSEVDAIKGILKITPLHMGVIDAADSWVIEVQKDFGRFPNDNEWNRFLASPLDGRIGMSYALQWRYNFGKVFGVRVEEESEE</sequence>
<evidence type="ECO:0000313" key="2">
    <source>
        <dbReference type="Proteomes" id="UP000676565"/>
    </source>
</evidence>
<name>A0ABS5BKW6_9BACT</name>
<accession>A0ABS5BKW6</accession>
<comment type="caution">
    <text evidence="1">The sequence shown here is derived from an EMBL/GenBank/DDBJ whole genome shotgun (WGS) entry which is preliminary data.</text>
</comment>
<keyword evidence="2" id="KW-1185">Reference proteome</keyword>
<evidence type="ECO:0000313" key="1">
    <source>
        <dbReference type="EMBL" id="MBP3954352.1"/>
    </source>
</evidence>
<proteinExistence type="predicted"/>
<dbReference type="RefSeq" id="WP_210652488.1">
    <property type="nucleotide sequence ID" value="NZ_JAGKQQ010000001.1"/>
</dbReference>